<evidence type="ECO:0000256" key="1">
    <source>
        <dbReference type="ARBA" id="ARBA00023186"/>
    </source>
</evidence>
<proteinExistence type="predicted"/>
<feature type="non-terminal residue" evidence="5">
    <location>
        <position position="1"/>
    </location>
</feature>
<feature type="domain" description="BAG" evidence="4">
    <location>
        <begin position="160"/>
        <end position="237"/>
    </location>
</feature>
<dbReference type="AlphaFoldDB" id="A0A7K7AB41"/>
<reference evidence="5 6" key="1">
    <citation type="submission" date="2019-09" db="EMBL/GenBank/DDBJ databases">
        <title>Bird 10,000 Genomes (B10K) Project - Family phase.</title>
        <authorList>
            <person name="Zhang G."/>
        </authorList>
    </citation>
    <scope>NUCLEOTIDE SEQUENCE [LARGE SCALE GENOMIC DNA]</scope>
    <source>
        <strain evidence="5">B10K-MSB-04</strain>
    </source>
</reference>
<dbReference type="GO" id="GO:0016020">
    <property type="term" value="C:membrane"/>
    <property type="evidence" value="ECO:0007669"/>
    <property type="project" value="TreeGrafter"/>
</dbReference>
<sequence length="238" mass="25858">QAPGMPVPQYPYGEAVPQGPVLQPWLQEDPWAPCAAYGMQPHYPAHGNPCVSNSHPPWSGNGIPPCPPMRDSKDSAYEKPEQSGANPPGCYPGANHQHVGMMSEQEPPPLAAKAVPSAPKVQYSAQPQMYGARKPMEGPQDTGGTAGAPSSTNPAAIPREIQRIRHVAEEAEQLEQEVDEFVGKKTEKSYCLLEEMLTKLLLELDSIETGGQDGVRQARKEAVHRIQAMLEKLERKGL</sequence>
<dbReference type="GO" id="GO:0051087">
    <property type="term" value="F:protein-folding chaperone binding"/>
    <property type="evidence" value="ECO:0007669"/>
    <property type="project" value="InterPro"/>
</dbReference>
<dbReference type="InterPro" id="IPR039773">
    <property type="entry name" value="BAG_chaperone_regulator"/>
</dbReference>
<dbReference type="PROSITE" id="PS51035">
    <property type="entry name" value="BAG"/>
    <property type="match status" value="1"/>
</dbReference>
<dbReference type="SUPFAM" id="SSF63491">
    <property type="entry name" value="BAG domain"/>
    <property type="match status" value="1"/>
</dbReference>
<gene>
    <name evidence="5" type="primary">Bag4</name>
    <name evidence="5" type="ORF">NOTPEN_R09576</name>
</gene>
<feature type="compositionally biased region" description="Basic and acidic residues" evidence="3">
    <location>
        <begin position="70"/>
        <end position="81"/>
    </location>
</feature>
<accession>A0A7K7AB41</accession>
<keyword evidence="1" id="KW-0143">Chaperone</keyword>
<dbReference type="GO" id="GO:0005634">
    <property type="term" value="C:nucleus"/>
    <property type="evidence" value="ECO:0007669"/>
    <property type="project" value="TreeGrafter"/>
</dbReference>
<evidence type="ECO:0000313" key="6">
    <source>
        <dbReference type="Proteomes" id="UP000538817"/>
    </source>
</evidence>
<dbReference type="SMART" id="SM00264">
    <property type="entry name" value="BAG"/>
    <property type="match status" value="1"/>
</dbReference>
<dbReference type="PANTHER" id="PTHR12329">
    <property type="entry name" value="BCL2-ASSOCIATED ATHANOGENE"/>
    <property type="match status" value="1"/>
</dbReference>
<feature type="non-terminal residue" evidence="5">
    <location>
        <position position="238"/>
    </location>
</feature>
<feature type="coiled-coil region" evidence="2">
    <location>
        <begin position="157"/>
        <end position="184"/>
    </location>
</feature>
<organism evidence="5 6">
    <name type="scientific">Nothoprocta pentlandii</name>
    <dbReference type="NCBI Taxonomy" id="2585814"/>
    <lineage>
        <taxon>Eukaryota</taxon>
        <taxon>Metazoa</taxon>
        <taxon>Chordata</taxon>
        <taxon>Craniata</taxon>
        <taxon>Vertebrata</taxon>
        <taxon>Euteleostomi</taxon>
        <taxon>Archelosauria</taxon>
        <taxon>Archosauria</taxon>
        <taxon>Dinosauria</taxon>
        <taxon>Saurischia</taxon>
        <taxon>Theropoda</taxon>
        <taxon>Coelurosauria</taxon>
        <taxon>Aves</taxon>
        <taxon>Palaeognathae</taxon>
        <taxon>Tinamiformes</taxon>
        <taxon>Tinamidae</taxon>
        <taxon>Nothoprocta</taxon>
    </lineage>
</organism>
<keyword evidence="2" id="KW-0175">Coiled coil</keyword>
<evidence type="ECO:0000313" key="5">
    <source>
        <dbReference type="EMBL" id="NWX93324.1"/>
    </source>
</evidence>
<evidence type="ECO:0000256" key="3">
    <source>
        <dbReference type="SAM" id="MobiDB-lite"/>
    </source>
</evidence>
<dbReference type="InterPro" id="IPR003103">
    <property type="entry name" value="BAG_domain"/>
</dbReference>
<dbReference type="GO" id="GO:0000774">
    <property type="term" value="F:adenyl-nucleotide exchange factor activity"/>
    <property type="evidence" value="ECO:0007669"/>
    <property type="project" value="TreeGrafter"/>
</dbReference>
<dbReference type="GO" id="GO:0005829">
    <property type="term" value="C:cytosol"/>
    <property type="evidence" value="ECO:0007669"/>
    <property type="project" value="TreeGrafter"/>
</dbReference>
<keyword evidence="6" id="KW-1185">Reference proteome</keyword>
<dbReference type="Proteomes" id="UP000538817">
    <property type="component" value="Unassembled WGS sequence"/>
</dbReference>
<comment type="caution">
    <text evidence="5">The sequence shown here is derived from an EMBL/GenBank/DDBJ whole genome shotgun (WGS) entry which is preliminary data.</text>
</comment>
<dbReference type="GO" id="GO:0050821">
    <property type="term" value="P:protein stabilization"/>
    <property type="evidence" value="ECO:0007669"/>
    <property type="project" value="TreeGrafter"/>
</dbReference>
<dbReference type="PANTHER" id="PTHR12329:SF10">
    <property type="entry name" value="BAG FAMILY MOLECULAR CHAPERONE REGULATOR 4"/>
    <property type="match status" value="1"/>
</dbReference>
<feature type="region of interest" description="Disordered" evidence="3">
    <location>
        <begin position="131"/>
        <end position="156"/>
    </location>
</feature>
<evidence type="ECO:0000256" key="2">
    <source>
        <dbReference type="SAM" id="Coils"/>
    </source>
</evidence>
<protein>
    <submittedName>
        <fullName evidence="5">BAG4 regulator</fullName>
    </submittedName>
</protein>
<dbReference type="EMBL" id="VZSG01001372">
    <property type="protein sequence ID" value="NWX93324.1"/>
    <property type="molecule type" value="Genomic_DNA"/>
</dbReference>
<dbReference type="Pfam" id="PF02179">
    <property type="entry name" value="BAG"/>
    <property type="match status" value="1"/>
</dbReference>
<dbReference type="Gene3D" id="1.20.58.120">
    <property type="entry name" value="BAG domain"/>
    <property type="match status" value="1"/>
</dbReference>
<feature type="region of interest" description="Disordered" evidence="3">
    <location>
        <begin position="45"/>
        <end position="112"/>
    </location>
</feature>
<name>A0A7K7AB41_9AVES</name>
<dbReference type="InterPro" id="IPR036533">
    <property type="entry name" value="BAG_dom_sf"/>
</dbReference>
<evidence type="ECO:0000259" key="4">
    <source>
        <dbReference type="PROSITE" id="PS51035"/>
    </source>
</evidence>